<accession>A0AAV4E098</accession>
<keyword evidence="2" id="KW-1185">Reference proteome</keyword>
<reference evidence="1 2" key="1">
    <citation type="journal article" date="2021" name="Elife">
        <title>Chloroplast acquisition without the gene transfer in kleptoplastic sea slugs, Plakobranchus ocellatus.</title>
        <authorList>
            <person name="Maeda T."/>
            <person name="Takahashi S."/>
            <person name="Yoshida T."/>
            <person name="Shimamura S."/>
            <person name="Takaki Y."/>
            <person name="Nagai Y."/>
            <person name="Toyoda A."/>
            <person name="Suzuki Y."/>
            <person name="Arimoto A."/>
            <person name="Ishii H."/>
            <person name="Satoh N."/>
            <person name="Nishiyama T."/>
            <person name="Hasebe M."/>
            <person name="Maruyama T."/>
            <person name="Minagawa J."/>
            <person name="Obokata J."/>
            <person name="Shigenobu S."/>
        </authorList>
    </citation>
    <scope>NUCLEOTIDE SEQUENCE [LARGE SCALE GENOMIC DNA]</scope>
</reference>
<gene>
    <name evidence="1" type="ORF">PoB_007629800</name>
</gene>
<proteinExistence type="predicted"/>
<name>A0AAV4E098_9GAST</name>
<protein>
    <submittedName>
        <fullName evidence="1">Uncharacterized protein</fullName>
    </submittedName>
</protein>
<organism evidence="1 2">
    <name type="scientific">Plakobranchus ocellatus</name>
    <dbReference type="NCBI Taxonomy" id="259542"/>
    <lineage>
        <taxon>Eukaryota</taxon>
        <taxon>Metazoa</taxon>
        <taxon>Spiralia</taxon>
        <taxon>Lophotrochozoa</taxon>
        <taxon>Mollusca</taxon>
        <taxon>Gastropoda</taxon>
        <taxon>Heterobranchia</taxon>
        <taxon>Euthyneura</taxon>
        <taxon>Panpulmonata</taxon>
        <taxon>Sacoglossa</taxon>
        <taxon>Placobranchoidea</taxon>
        <taxon>Plakobranchidae</taxon>
        <taxon>Plakobranchus</taxon>
    </lineage>
</organism>
<dbReference type="Proteomes" id="UP000735302">
    <property type="component" value="Unassembled WGS sequence"/>
</dbReference>
<evidence type="ECO:0000313" key="1">
    <source>
        <dbReference type="EMBL" id="GFO49793.1"/>
    </source>
</evidence>
<comment type="caution">
    <text evidence="1">The sequence shown here is derived from an EMBL/GenBank/DDBJ whole genome shotgun (WGS) entry which is preliminary data.</text>
</comment>
<evidence type="ECO:0000313" key="2">
    <source>
        <dbReference type="Proteomes" id="UP000735302"/>
    </source>
</evidence>
<dbReference type="EMBL" id="BLXT01008499">
    <property type="protein sequence ID" value="GFO49793.1"/>
    <property type="molecule type" value="Genomic_DNA"/>
</dbReference>
<dbReference type="AlphaFoldDB" id="A0AAV4E098"/>
<sequence length="123" mass="13759">MKLFVEFCVISPTFSHSYRILSHTRPPAEALDLAAATQGHRVVGKCNDLQVSSKCHSQSTKRGSLAFKPSFWPGPIGRARTRYKRVRADLRVESLSTVPPTSPLLKVTKGIMILYLRQAKHVE</sequence>